<evidence type="ECO:0000313" key="2">
    <source>
        <dbReference type="Proteomes" id="UP000198855"/>
    </source>
</evidence>
<organism evidence="1 2">
    <name type="scientific">Paenibacillus catalpae</name>
    <dbReference type="NCBI Taxonomy" id="1045775"/>
    <lineage>
        <taxon>Bacteria</taxon>
        <taxon>Bacillati</taxon>
        <taxon>Bacillota</taxon>
        <taxon>Bacilli</taxon>
        <taxon>Bacillales</taxon>
        <taxon>Paenibacillaceae</taxon>
        <taxon>Paenibacillus</taxon>
    </lineage>
</organism>
<evidence type="ECO:0000313" key="1">
    <source>
        <dbReference type="EMBL" id="SFE52254.1"/>
    </source>
</evidence>
<dbReference type="EMBL" id="FOMT01000003">
    <property type="protein sequence ID" value="SFE52254.1"/>
    <property type="molecule type" value="Genomic_DNA"/>
</dbReference>
<accession>A0A1I2B7X7</accession>
<dbReference type="AlphaFoldDB" id="A0A1I2B7X7"/>
<keyword evidence="2" id="KW-1185">Reference proteome</keyword>
<protein>
    <submittedName>
        <fullName evidence="1">Uncharacterized protein</fullName>
    </submittedName>
</protein>
<dbReference type="Proteomes" id="UP000198855">
    <property type="component" value="Unassembled WGS sequence"/>
</dbReference>
<name>A0A1I2B7X7_9BACL</name>
<proteinExistence type="predicted"/>
<gene>
    <name evidence="1" type="ORF">SAMN05216378_3409</name>
</gene>
<sequence>MKRLQNEDNNDLLMMTAAVRIKQFIRTAAVFFFTANSNVYLGKRL</sequence>
<reference evidence="2" key="1">
    <citation type="submission" date="2016-10" db="EMBL/GenBank/DDBJ databases">
        <authorList>
            <person name="Varghese N."/>
            <person name="Submissions S."/>
        </authorList>
    </citation>
    <scope>NUCLEOTIDE SEQUENCE [LARGE SCALE GENOMIC DNA]</scope>
    <source>
        <strain evidence="2">CGMCC 1.10784</strain>
    </source>
</reference>
<dbReference type="STRING" id="1045775.SAMN05216378_3409"/>